<name>A0A839XY18_9PSEU</name>
<evidence type="ECO:0000259" key="1">
    <source>
        <dbReference type="Pfam" id="PF00501"/>
    </source>
</evidence>
<dbReference type="AlphaFoldDB" id="A0A839XY18"/>
<keyword evidence="4" id="KW-1185">Reference proteome</keyword>
<evidence type="ECO:0000313" key="3">
    <source>
        <dbReference type="EMBL" id="MBB3664655.1"/>
    </source>
</evidence>
<dbReference type="CDD" id="cd05936">
    <property type="entry name" value="FC-FACS_FadD_like"/>
    <property type="match status" value="1"/>
</dbReference>
<reference evidence="3 4" key="1">
    <citation type="submission" date="2020-08" db="EMBL/GenBank/DDBJ databases">
        <title>Sequencing the genomes of 1000 actinobacteria strains.</title>
        <authorList>
            <person name="Klenk H.-P."/>
        </authorList>
    </citation>
    <scope>NUCLEOTIDE SEQUENCE [LARGE SCALE GENOMIC DNA]</scope>
    <source>
        <strain evidence="3 4">DSM 45267</strain>
    </source>
</reference>
<dbReference type="InterPro" id="IPR042099">
    <property type="entry name" value="ANL_N_sf"/>
</dbReference>
<dbReference type="SUPFAM" id="SSF56801">
    <property type="entry name" value="Acetyl-CoA synthetase-like"/>
    <property type="match status" value="1"/>
</dbReference>
<dbReference type="EMBL" id="JACIBS010000001">
    <property type="protein sequence ID" value="MBB3664655.1"/>
    <property type="molecule type" value="Genomic_DNA"/>
</dbReference>
<dbReference type="InterPro" id="IPR000873">
    <property type="entry name" value="AMP-dep_synth/lig_dom"/>
</dbReference>
<dbReference type="InterPro" id="IPR050237">
    <property type="entry name" value="ATP-dep_AMP-bd_enzyme"/>
</dbReference>
<proteinExistence type="predicted"/>
<dbReference type="RefSeq" id="WP_183784512.1">
    <property type="nucleotide sequence ID" value="NZ_JACIBS010000001.1"/>
</dbReference>
<dbReference type="PANTHER" id="PTHR43767:SF12">
    <property type="entry name" value="AMP-DEPENDENT SYNTHETASE AND LIGASE"/>
    <property type="match status" value="1"/>
</dbReference>
<keyword evidence="3" id="KW-0436">Ligase</keyword>
<dbReference type="PANTHER" id="PTHR43767">
    <property type="entry name" value="LONG-CHAIN-FATTY-ACID--COA LIGASE"/>
    <property type="match status" value="1"/>
</dbReference>
<evidence type="ECO:0000313" key="4">
    <source>
        <dbReference type="Proteomes" id="UP000564573"/>
    </source>
</evidence>
<dbReference type="InterPro" id="IPR020845">
    <property type="entry name" value="AMP-binding_CS"/>
</dbReference>
<dbReference type="Pfam" id="PF00501">
    <property type="entry name" value="AMP-binding"/>
    <property type="match status" value="1"/>
</dbReference>
<sequence length="494" mass="53256">MNLAENLERSSRFHARAAALSLGDQVVSYRELEHQSRRVAGFLATKGLRAGERVALMLPNVLEFAPLYYGILRVGAIVVPLSTHLTDSEVAFRLRDSGARLLFAWESVAAACRPIAGDVDLVLMTPGGLTSLPGDPSAVGRVAPRDPGDTAAILYTAGTTGSPKGAELTHGNLVQNVEIVAQELTELAPTDVVFGALPLFHSFGQTAVLNAAVRAGACLALLPRFDVAEAFATLQRSGVTVMPAFPTMYVGLLNHPARAEFDTSRLRLCTSGGSALPIEVLLAFERAFGCVVLEGYGLSETSPVAACNSPDHRRVGSIGFPVRDVELRIVDDDGRTVTDGEIGEIAVRGHNVMKGYWQQPEATAAAVPDGWLRTGDLGRRDEDGFFYVVDRKHELITRGGCTVYPREIEEVLYEHPAVLEAAVIGTPDTKMGEEIVALVTLRPGESVSGDELRTYVRGKVATDNHPRHVEIVPELPKTPTGKIRKRDIRFEHAT</sequence>
<dbReference type="InterPro" id="IPR025110">
    <property type="entry name" value="AMP-bd_C"/>
</dbReference>
<dbReference type="GO" id="GO:0004467">
    <property type="term" value="F:long-chain fatty acid-CoA ligase activity"/>
    <property type="evidence" value="ECO:0007669"/>
    <property type="project" value="UniProtKB-EC"/>
</dbReference>
<comment type="caution">
    <text evidence="3">The sequence shown here is derived from an EMBL/GenBank/DDBJ whole genome shotgun (WGS) entry which is preliminary data.</text>
</comment>
<gene>
    <name evidence="3" type="ORF">FB384_003559</name>
</gene>
<dbReference type="Gene3D" id="3.30.300.30">
    <property type="match status" value="1"/>
</dbReference>
<dbReference type="InterPro" id="IPR045851">
    <property type="entry name" value="AMP-bd_C_sf"/>
</dbReference>
<dbReference type="PROSITE" id="PS00455">
    <property type="entry name" value="AMP_BINDING"/>
    <property type="match status" value="1"/>
</dbReference>
<feature type="domain" description="AMP-dependent synthetase/ligase" evidence="1">
    <location>
        <begin position="8"/>
        <end position="357"/>
    </location>
</feature>
<dbReference type="Pfam" id="PF13193">
    <property type="entry name" value="AMP-binding_C"/>
    <property type="match status" value="1"/>
</dbReference>
<dbReference type="Proteomes" id="UP000564573">
    <property type="component" value="Unassembled WGS sequence"/>
</dbReference>
<organism evidence="3 4">
    <name type="scientific">Prauserella sediminis</name>
    <dbReference type="NCBI Taxonomy" id="577680"/>
    <lineage>
        <taxon>Bacteria</taxon>
        <taxon>Bacillati</taxon>
        <taxon>Actinomycetota</taxon>
        <taxon>Actinomycetes</taxon>
        <taxon>Pseudonocardiales</taxon>
        <taxon>Pseudonocardiaceae</taxon>
        <taxon>Prauserella</taxon>
        <taxon>Prauserella salsuginis group</taxon>
    </lineage>
</organism>
<dbReference type="EC" id="6.2.1.3" evidence="3"/>
<protein>
    <submittedName>
        <fullName evidence="3">Long-chain acyl-CoA synthetase</fullName>
        <ecNumber evidence="3">6.2.1.3</ecNumber>
    </submittedName>
</protein>
<dbReference type="Gene3D" id="3.40.50.12780">
    <property type="entry name" value="N-terminal domain of ligase-like"/>
    <property type="match status" value="1"/>
</dbReference>
<evidence type="ECO:0000259" key="2">
    <source>
        <dbReference type="Pfam" id="PF13193"/>
    </source>
</evidence>
<accession>A0A839XY18</accession>
<feature type="domain" description="AMP-binding enzyme C-terminal" evidence="2">
    <location>
        <begin position="407"/>
        <end position="482"/>
    </location>
</feature>